<name>A0ABS2TS31_9ACTN</name>
<organism evidence="1 2">
    <name type="scientific">Actinacidiphila acididurans</name>
    <dbReference type="NCBI Taxonomy" id="2784346"/>
    <lineage>
        <taxon>Bacteria</taxon>
        <taxon>Bacillati</taxon>
        <taxon>Actinomycetota</taxon>
        <taxon>Actinomycetes</taxon>
        <taxon>Kitasatosporales</taxon>
        <taxon>Streptomycetaceae</taxon>
        <taxon>Actinacidiphila</taxon>
    </lineage>
</organism>
<dbReference type="Proteomes" id="UP000749040">
    <property type="component" value="Unassembled WGS sequence"/>
</dbReference>
<keyword evidence="2" id="KW-1185">Reference proteome</keyword>
<gene>
    <name evidence="1" type="ORF">ITX44_16610</name>
</gene>
<evidence type="ECO:0000313" key="2">
    <source>
        <dbReference type="Proteomes" id="UP000749040"/>
    </source>
</evidence>
<dbReference type="EMBL" id="JADKYB010000008">
    <property type="protein sequence ID" value="MBM9506144.1"/>
    <property type="molecule type" value="Genomic_DNA"/>
</dbReference>
<sequence length="158" mass="17752">MTIRAERLQPIEDVTVIPSPSWAAATLLHTEEGRDALLVLRVMPPDGGPLKSAIVTAVSCRQSVFGYPDDEAWSGDPRGDADHPGYGFYEVLDSTWPDRLATYNRRNFPGRPLEWGRHFLVTCHDASAQFLAQKLTVEIREDSFEATLGEAVRRLWQE</sequence>
<reference evidence="1 2" key="1">
    <citation type="submission" date="2021-01" db="EMBL/GenBank/DDBJ databases">
        <title>Streptomyces acididurans sp. nov., isolated from a peat swamp forest soil.</title>
        <authorList>
            <person name="Chantavorakit T."/>
            <person name="Duangmal K."/>
        </authorList>
    </citation>
    <scope>NUCLEOTIDE SEQUENCE [LARGE SCALE GENOMIC DNA]</scope>
    <source>
        <strain evidence="1 2">KK5PA1</strain>
    </source>
</reference>
<accession>A0ABS2TS31</accession>
<protein>
    <submittedName>
        <fullName evidence="1">Uncharacterized protein</fullName>
    </submittedName>
</protein>
<comment type="caution">
    <text evidence="1">The sequence shown here is derived from an EMBL/GenBank/DDBJ whole genome shotgun (WGS) entry which is preliminary data.</text>
</comment>
<dbReference type="RefSeq" id="WP_205358011.1">
    <property type="nucleotide sequence ID" value="NZ_JADKYB010000008.1"/>
</dbReference>
<proteinExistence type="predicted"/>
<evidence type="ECO:0000313" key="1">
    <source>
        <dbReference type="EMBL" id="MBM9506144.1"/>
    </source>
</evidence>